<dbReference type="InterPro" id="IPR017441">
    <property type="entry name" value="Protein_kinase_ATP_BS"/>
</dbReference>
<dbReference type="InterPro" id="IPR011009">
    <property type="entry name" value="Kinase-like_dom_sf"/>
</dbReference>
<keyword evidence="3" id="KW-0418">Kinase</keyword>
<feature type="binding site" evidence="5">
    <location>
        <position position="32"/>
    </location>
    <ligand>
        <name>ATP</name>
        <dbReference type="ChEBI" id="CHEBI:30616"/>
    </ligand>
</feature>
<evidence type="ECO:0000256" key="6">
    <source>
        <dbReference type="RuleBase" id="RU000304"/>
    </source>
</evidence>
<evidence type="ECO:0000256" key="4">
    <source>
        <dbReference type="ARBA" id="ARBA00022840"/>
    </source>
</evidence>
<dbReference type="PANTHER" id="PTHR48011">
    <property type="entry name" value="CCR4-NOT TRANSCRIPTIONAL COMPLEX SUBUNIT CAF120-RELATED"/>
    <property type="match status" value="1"/>
</dbReference>
<sequence>MDWIRGQTIGHGSTAAVSLATSIHSGQVFAVKSTELFQSEFLQREQKILSSISSPHIVSYKGCDVTRENDKVLFNLFLEFEEPIIRCYSSQILQGLHYLHSNGLVHYDIKGSNILMGKSGAKIADFGCARRVNPVESDAAERITGTPMFMAPEVARGEEQGFPSDIWALGCTIIEMATGGPPWPDAGDPVSVIYRVGYSDQLPEFPCCLSEQARDFLDKCLKRDPKERWTASQLLKHPFLGELNSQIINQIQESKSPSNSPTSILDQGFWDESESLENLVHSCDESSAGDKIRRLSALSEGPSWVCDGNWITVRENSGEAGDKRELFNDLDKEMSGRFSREFWGDCRYWDP</sequence>
<evidence type="ECO:0000259" key="7">
    <source>
        <dbReference type="PROSITE" id="PS50011"/>
    </source>
</evidence>
<reference evidence="8 9" key="1">
    <citation type="submission" date="2021-09" db="EMBL/GenBank/DDBJ databases">
        <title>Genomic insights and catalytic innovation underlie evolution of tropane alkaloids biosynthesis.</title>
        <authorList>
            <person name="Wang Y.-J."/>
            <person name="Tian T."/>
            <person name="Huang J.-P."/>
            <person name="Huang S.-X."/>
        </authorList>
    </citation>
    <scope>NUCLEOTIDE SEQUENCE [LARGE SCALE GENOMIC DNA]</scope>
    <source>
        <strain evidence="8">KIB-2018</strain>
        <tissue evidence="8">Leaf</tissue>
    </source>
</reference>
<evidence type="ECO:0000313" key="9">
    <source>
        <dbReference type="Proteomes" id="UP001159364"/>
    </source>
</evidence>
<evidence type="ECO:0000256" key="3">
    <source>
        <dbReference type="ARBA" id="ARBA00022777"/>
    </source>
</evidence>
<dbReference type="CDD" id="cd06606">
    <property type="entry name" value="STKc_MAPKKK"/>
    <property type="match status" value="1"/>
</dbReference>
<keyword evidence="6" id="KW-0723">Serine/threonine-protein kinase</keyword>
<dbReference type="EMBL" id="JAIWQS010000005">
    <property type="protein sequence ID" value="KAJ8764648.1"/>
    <property type="molecule type" value="Genomic_DNA"/>
</dbReference>
<proteinExistence type="inferred from homology"/>
<evidence type="ECO:0000256" key="5">
    <source>
        <dbReference type="PROSITE-ProRule" id="PRU10141"/>
    </source>
</evidence>
<keyword evidence="9" id="KW-1185">Reference proteome</keyword>
<dbReference type="GO" id="GO:0004674">
    <property type="term" value="F:protein serine/threonine kinase activity"/>
    <property type="evidence" value="ECO:0007669"/>
    <property type="project" value="UniProtKB-KW"/>
</dbReference>
<dbReference type="InterPro" id="IPR052751">
    <property type="entry name" value="Plant_MAPKKK"/>
</dbReference>
<dbReference type="PROSITE" id="PS00108">
    <property type="entry name" value="PROTEIN_KINASE_ST"/>
    <property type="match status" value="1"/>
</dbReference>
<dbReference type="GO" id="GO:0005524">
    <property type="term" value="F:ATP binding"/>
    <property type="evidence" value="ECO:0007669"/>
    <property type="project" value="UniProtKB-UniRule"/>
</dbReference>
<dbReference type="PANTHER" id="PTHR48011:SF4">
    <property type="entry name" value="MITOGEN-ACTIVATED PROTEIN KINASE KINASE KINASE 19"/>
    <property type="match status" value="1"/>
</dbReference>
<gene>
    <name evidence="8" type="ORF">K2173_006730</name>
</gene>
<dbReference type="Pfam" id="PF00069">
    <property type="entry name" value="Pkinase"/>
    <property type="match status" value="1"/>
</dbReference>
<dbReference type="GO" id="GO:0007165">
    <property type="term" value="P:signal transduction"/>
    <property type="evidence" value="ECO:0007669"/>
    <property type="project" value="TreeGrafter"/>
</dbReference>
<dbReference type="AlphaFoldDB" id="A0AAV8TEJ2"/>
<name>A0AAV8TEJ2_9ROSI</name>
<dbReference type="SUPFAM" id="SSF56112">
    <property type="entry name" value="Protein kinase-like (PK-like)"/>
    <property type="match status" value="1"/>
</dbReference>
<keyword evidence="4 5" id="KW-0067">ATP-binding</keyword>
<dbReference type="SMART" id="SM00220">
    <property type="entry name" value="S_TKc"/>
    <property type="match status" value="1"/>
</dbReference>
<protein>
    <recommendedName>
        <fullName evidence="7">Protein kinase domain-containing protein</fullName>
    </recommendedName>
</protein>
<dbReference type="PROSITE" id="PS00107">
    <property type="entry name" value="PROTEIN_KINASE_ATP"/>
    <property type="match status" value="1"/>
</dbReference>
<evidence type="ECO:0000313" key="8">
    <source>
        <dbReference type="EMBL" id="KAJ8764648.1"/>
    </source>
</evidence>
<dbReference type="Proteomes" id="UP001159364">
    <property type="component" value="Linkage Group LG05"/>
</dbReference>
<keyword evidence="2 5" id="KW-0547">Nucleotide-binding</keyword>
<comment type="similarity">
    <text evidence="6">Belongs to the protein kinase superfamily.</text>
</comment>
<dbReference type="InterPro" id="IPR000719">
    <property type="entry name" value="Prot_kinase_dom"/>
</dbReference>
<evidence type="ECO:0000256" key="2">
    <source>
        <dbReference type="ARBA" id="ARBA00022741"/>
    </source>
</evidence>
<dbReference type="Gene3D" id="3.30.200.20">
    <property type="entry name" value="Phosphorylase Kinase, domain 1"/>
    <property type="match status" value="1"/>
</dbReference>
<feature type="domain" description="Protein kinase" evidence="7">
    <location>
        <begin position="3"/>
        <end position="240"/>
    </location>
</feature>
<evidence type="ECO:0000256" key="1">
    <source>
        <dbReference type="ARBA" id="ARBA00022679"/>
    </source>
</evidence>
<keyword evidence="1" id="KW-0808">Transferase</keyword>
<dbReference type="Gene3D" id="1.10.510.10">
    <property type="entry name" value="Transferase(Phosphotransferase) domain 1"/>
    <property type="match status" value="1"/>
</dbReference>
<organism evidence="8 9">
    <name type="scientific">Erythroxylum novogranatense</name>
    <dbReference type="NCBI Taxonomy" id="1862640"/>
    <lineage>
        <taxon>Eukaryota</taxon>
        <taxon>Viridiplantae</taxon>
        <taxon>Streptophyta</taxon>
        <taxon>Embryophyta</taxon>
        <taxon>Tracheophyta</taxon>
        <taxon>Spermatophyta</taxon>
        <taxon>Magnoliopsida</taxon>
        <taxon>eudicotyledons</taxon>
        <taxon>Gunneridae</taxon>
        <taxon>Pentapetalae</taxon>
        <taxon>rosids</taxon>
        <taxon>fabids</taxon>
        <taxon>Malpighiales</taxon>
        <taxon>Erythroxylaceae</taxon>
        <taxon>Erythroxylum</taxon>
    </lineage>
</organism>
<dbReference type="InterPro" id="IPR008271">
    <property type="entry name" value="Ser/Thr_kinase_AS"/>
</dbReference>
<dbReference type="PROSITE" id="PS50011">
    <property type="entry name" value="PROTEIN_KINASE_DOM"/>
    <property type="match status" value="1"/>
</dbReference>
<comment type="caution">
    <text evidence="8">The sequence shown here is derived from an EMBL/GenBank/DDBJ whole genome shotgun (WGS) entry which is preliminary data.</text>
</comment>
<accession>A0AAV8TEJ2</accession>